<sequence length="71" mass="7783">MLGHHHFRPASLIRAMEFGTYTFTPSVAVTASSGLRPNSRCEAKCPGRTKPQPLLQKIAMLSASREPDDKS</sequence>
<dbReference type="EMBL" id="AMCV02000004">
    <property type="protein sequence ID" value="TDZ24535.1"/>
    <property type="molecule type" value="Genomic_DNA"/>
</dbReference>
<accession>A0A484G4Q8</accession>
<dbReference type="AlphaFoldDB" id="A0A484G4Q8"/>
<reference evidence="2" key="1">
    <citation type="journal article" date="2013" name="New Phytol.">
        <title>Comparative genomic and transcriptomic analyses reveal the hemibiotrophic stage shift of Colletotrichum fungi.</title>
        <authorList>
            <person name="Gan P."/>
            <person name="Ikeda K."/>
            <person name="Irieda H."/>
            <person name="Narusaka M."/>
            <person name="O'Connell R.J."/>
            <person name="Narusaka Y."/>
            <person name="Takano Y."/>
            <person name="Kubo Y."/>
            <person name="Shirasu K."/>
        </authorList>
    </citation>
    <scope>NUCLEOTIDE SEQUENCE [LARGE SCALE GENOMIC DNA]</scope>
    <source>
        <strain evidence="2">104-T / ATCC 96160 / CBS 514.97 / LARS 414 / MAFF 240422</strain>
    </source>
</reference>
<name>A0A484G4Q8_COLOR</name>
<evidence type="ECO:0000313" key="1">
    <source>
        <dbReference type="EMBL" id="TDZ24535.1"/>
    </source>
</evidence>
<evidence type="ECO:0000313" key="2">
    <source>
        <dbReference type="Proteomes" id="UP000014480"/>
    </source>
</evidence>
<dbReference type="Proteomes" id="UP000014480">
    <property type="component" value="Unassembled WGS sequence"/>
</dbReference>
<gene>
    <name evidence="1" type="ORF">Cob_v002406</name>
</gene>
<keyword evidence="2" id="KW-1185">Reference proteome</keyword>
<proteinExistence type="predicted"/>
<reference evidence="2" key="2">
    <citation type="journal article" date="2019" name="Mol. Plant Microbe Interact.">
        <title>Genome sequence resources for four phytopathogenic fungi from the Colletotrichum orbiculare species complex.</title>
        <authorList>
            <person name="Gan P."/>
            <person name="Tsushima A."/>
            <person name="Narusaka M."/>
            <person name="Narusaka Y."/>
            <person name="Takano Y."/>
            <person name="Kubo Y."/>
            <person name="Shirasu K."/>
        </authorList>
    </citation>
    <scope>GENOME REANNOTATION</scope>
    <source>
        <strain evidence="2">104-T / ATCC 96160 / CBS 514.97 / LARS 414 / MAFF 240422</strain>
    </source>
</reference>
<protein>
    <submittedName>
        <fullName evidence="1">Uncharacterized protein</fullName>
    </submittedName>
</protein>
<comment type="caution">
    <text evidence="1">The sequence shown here is derived from an EMBL/GenBank/DDBJ whole genome shotgun (WGS) entry which is preliminary data.</text>
</comment>
<organism evidence="1 2">
    <name type="scientific">Colletotrichum orbiculare (strain 104-T / ATCC 96160 / CBS 514.97 / LARS 414 / MAFF 240422)</name>
    <name type="common">Cucumber anthracnose fungus</name>
    <name type="synonym">Colletotrichum lagenarium</name>
    <dbReference type="NCBI Taxonomy" id="1213857"/>
    <lineage>
        <taxon>Eukaryota</taxon>
        <taxon>Fungi</taxon>
        <taxon>Dikarya</taxon>
        <taxon>Ascomycota</taxon>
        <taxon>Pezizomycotina</taxon>
        <taxon>Sordariomycetes</taxon>
        <taxon>Hypocreomycetidae</taxon>
        <taxon>Glomerellales</taxon>
        <taxon>Glomerellaceae</taxon>
        <taxon>Colletotrichum</taxon>
        <taxon>Colletotrichum orbiculare species complex</taxon>
    </lineage>
</organism>